<accession>A0AAD8TK92</accession>
<evidence type="ECO:0000313" key="4">
    <source>
        <dbReference type="Proteomes" id="UP001231189"/>
    </source>
</evidence>
<dbReference type="InterPro" id="IPR052160">
    <property type="entry name" value="Gypsy_RT_Integrase-like"/>
</dbReference>
<feature type="compositionally biased region" description="Pro residues" evidence="1">
    <location>
        <begin position="362"/>
        <end position="372"/>
    </location>
</feature>
<evidence type="ECO:0000259" key="2">
    <source>
        <dbReference type="Pfam" id="PF17921"/>
    </source>
</evidence>
<feature type="compositionally biased region" description="Pro residues" evidence="1">
    <location>
        <begin position="430"/>
        <end position="442"/>
    </location>
</feature>
<dbReference type="PANTHER" id="PTHR47266">
    <property type="entry name" value="ENDONUCLEASE-RELATED"/>
    <property type="match status" value="1"/>
</dbReference>
<sequence length="475" mass="52948">MAQLLRLLMEDRQAARAESQATIAALQNIAQLAGGNNNNGGDGEEAPRSKLRDFQNTNPPVFTKCTAPLDADDWLRTIENNLEVAAVGENEKVVLATHFLAGPARAWWENVKANVVADALSREPCSLNARLKMDQPLLYQEFEEFGLELVSHGFLATLEVKPTLQDQIKEAQKGHESIEGIKRRMDKEEVAGFSIDEEGVLWYNGRLCVPSIPELKHLIMDEAHNAPYSIHPGGSKMYQDLKEIFWWHGMKRDIAFFIARCDVCQRVKAEHQRPAGLLQPLKVPTPASVAARTARRLDARTRLGNTLDASYPSLTPRGPARPLDSLPLAALSPTRDWPWPPPVARTSPSSAYIRPPPHHFPSHPPHTLPPPRTLLGAQAAQGCRSAKPCSRGRCPEKKARRRTPPRPNHLPDTEKKEEPPEAREEEKTPPSSPSPRSAPPPTRLDLAAVPQPSPIRTWEKPKERILEKVLKKTRD</sequence>
<comment type="caution">
    <text evidence="3">The sequence shown here is derived from an EMBL/GenBank/DDBJ whole genome shotgun (WGS) entry which is preliminary data.</text>
</comment>
<dbReference type="InterPro" id="IPR041588">
    <property type="entry name" value="Integrase_H2C2"/>
</dbReference>
<reference evidence="3" key="1">
    <citation type="submission" date="2023-07" db="EMBL/GenBank/DDBJ databases">
        <title>A chromosome-level genome assembly of Lolium multiflorum.</title>
        <authorList>
            <person name="Chen Y."/>
            <person name="Copetti D."/>
            <person name="Kolliker R."/>
            <person name="Studer B."/>
        </authorList>
    </citation>
    <scope>NUCLEOTIDE SEQUENCE</scope>
    <source>
        <strain evidence="3">02402/16</strain>
        <tissue evidence="3">Leaf</tissue>
    </source>
</reference>
<evidence type="ECO:0000256" key="1">
    <source>
        <dbReference type="SAM" id="MobiDB-lite"/>
    </source>
</evidence>
<dbReference type="Proteomes" id="UP001231189">
    <property type="component" value="Unassembled WGS sequence"/>
</dbReference>
<organism evidence="3 4">
    <name type="scientific">Lolium multiflorum</name>
    <name type="common">Italian ryegrass</name>
    <name type="synonym">Lolium perenne subsp. multiflorum</name>
    <dbReference type="NCBI Taxonomy" id="4521"/>
    <lineage>
        <taxon>Eukaryota</taxon>
        <taxon>Viridiplantae</taxon>
        <taxon>Streptophyta</taxon>
        <taxon>Embryophyta</taxon>
        <taxon>Tracheophyta</taxon>
        <taxon>Spermatophyta</taxon>
        <taxon>Magnoliopsida</taxon>
        <taxon>Liliopsida</taxon>
        <taxon>Poales</taxon>
        <taxon>Poaceae</taxon>
        <taxon>BOP clade</taxon>
        <taxon>Pooideae</taxon>
        <taxon>Poodae</taxon>
        <taxon>Poeae</taxon>
        <taxon>Poeae Chloroplast Group 2 (Poeae type)</taxon>
        <taxon>Loliodinae</taxon>
        <taxon>Loliinae</taxon>
        <taxon>Lolium</taxon>
    </lineage>
</organism>
<gene>
    <name evidence="3" type="ORF">QYE76_044231</name>
</gene>
<dbReference type="AlphaFoldDB" id="A0AAD8TK92"/>
<dbReference type="EMBL" id="JAUUTY010000002">
    <property type="protein sequence ID" value="KAK1683383.1"/>
    <property type="molecule type" value="Genomic_DNA"/>
</dbReference>
<proteinExistence type="predicted"/>
<evidence type="ECO:0000313" key="3">
    <source>
        <dbReference type="EMBL" id="KAK1683383.1"/>
    </source>
</evidence>
<feature type="compositionally biased region" description="Low complexity" evidence="1">
    <location>
        <begin position="320"/>
        <end position="333"/>
    </location>
</feature>
<protein>
    <recommendedName>
        <fullName evidence="2">Integrase zinc-binding domain-containing protein</fullName>
    </recommendedName>
</protein>
<feature type="compositionally biased region" description="Basic and acidic residues" evidence="1">
    <location>
        <begin position="409"/>
        <end position="428"/>
    </location>
</feature>
<feature type="region of interest" description="Disordered" evidence="1">
    <location>
        <begin position="307"/>
        <end position="461"/>
    </location>
</feature>
<feature type="domain" description="Integrase zinc-binding" evidence="2">
    <location>
        <begin position="214"/>
        <end position="269"/>
    </location>
</feature>
<keyword evidence="4" id="KW-1185">Reference proteome</keyword>
<dbReference type="Gene3D" id="1.10.340.70">
    <property type="match status" value="1"/>
</dbReference>
<name>A0AAD8TK92_LOLMU</name>
<dbReference type="Pfam" id="PF17921">
    <property type="entry name" value="Integrase_H2C2"/>
    <property type="match status" value="1"/>
</dbReference>